<keyword evidence="2 4" id="KW-0378">Hydrolase</keyword>
<evidence type="ECO:0000313" key="5">
    <source>
        <dbReference type="Proteomes" id="UP000824142"/>
    </source>
</evidence>
<proteinExistence type="predicted"/>
<dbReference type="Proteomes" id="UP000824142">
    <property type="component" value="Unassembled WGS sequence"/>
</dbReference>
<reference evidence="4" key="1">
    <citation type="submission" date="2020-10" db="EMBL/GenBank/DDBJ databases">
        <authorList>
            <person name="Gilroy R."/>
        </authorList>
    </citation>
    <scope>NUCLEOTIDE SEQUENCE</scope>
    <source>
        <strain evidence="4">CHK136-897</strain>
    </source>
</reference>
<name>A0A9D1MT39_9PROT</name>
<protein>
    <submittedName>
        <fullName evidence="4">NUDIX hydrolase</fullName>
    </submittedName>
</protein>
<dbReference type="Pfam" id="PF00293">
    <property type="entry name" value="NUDIX"/>
    <property type="match status" value="1"/>
</dbReference>
<accession>A0A9D1MT39</accession>
<dbReference type="InterPro" id="IPR015797">
    <property type="entry name" value="NUDIX_hydrolase-like_dom_sf"/>
</dbReference>
<dbReference type="AlphaFoldDB" id="A0A9D1MT39"/>
<dbReference type="SUPFAM" id="SSF55811">
    <property type="entry name" value="Nudix"/>
    <property type="match status" value="1"/>
</dbReference>
<sequence length="152" mass="17351">MIKDKSFSAYILPVRSDGRVALLQYGENGFGTIGGRLDGGEDFITALKRELTEELGGTTAGLAYVAVAVPVPYSFKHPNIARAEKRGAWNEEHHFFIAKMPNNTDLTFRENRPEKISVVWIEPKELLNPTITPFEDMRQYYEQYIIPLLQFR</sequence>
<comment type="cofactor">
    <cofactor evidence="1">
        <name>Mg(2+)</name>
        <dbReference type="ChEBI" id="CHEBI:18420"/>
    </cofactor>
</comment>
<dbReference type="Gene3D" id="3.90.79.10">
    <property type="entry name" value="Nucleoside Triphosphate Pyrophosphohydrolase"/>
    <property type="match status" value="1"/>
</dbReference>
<evidence type="ECO:0000259" key="3">
    <source>
        <dbReference type="PROSITE" id="PS51462"/>
    </source>
</evidence>
<dbReference type="PROSITE" id="PS00893">
    <property type="entry name" value="NUDIX_BOX"/>
    <property type="match status" value="1"/>
</dbReference>
<evidence type="ECO:0000256" key="1">
    <source>
        <dbReference type="ARBA" id="ARBA00001946"/>
    </source>
</evidence>
<evidence type="ECO:0000256" key="2">
    <source>
        <dbReference type="ARBA" id="ARBA00022801"/>
    </source>
</evidence>
<dbReference type="PROSITE" id="PS51462">
    <property type="entry name" value="NUDIX"/>
    <property type="match status" value="1"/>
</dbReference>
<gene>
    <name evidence="4" type="ORF">IAC63_03135</name>
</gene>
<dbReference type="InterPro" id="IPR020084">
    <property type="entry name" value="NUDIX_hydrolase_CS"/>
</dbReference>
<comment type="caution">
    <text evidence="4">The sequence shown here is derived from an EMBL/GenBank/DDBJ whole genome shotgun (WGS) entry which is preliminary data.</text>
</comment>
<organism evidence="4 5">
    <name type="scientific">Candidatus Enterousia avicola</name>
    <dbReference type="NCBI Taxonomy" id="2840787"/>
    <lineage>
        <taxon>Bacteria</taxon>
        <taxon>Pseudomonadati</taxon>
        <taxon>Pseudomonadota</taxon>
        <taxon>Alphaproteobacteria</taxon>
        <taxon>Candidatus Enterousia</taxon>
    </lineage>
</organism>
<dbReference type="EMBL" id="DVNO01000029">
    <property type="protein sequence ID" value="HIU65609.1"/>
    <property type="molecule type" value="Genomic_DNA"/>
</dbReference>
<evidence type="ECO:0000313" key="4">
    <source>
        <dbReference type="EMBL" id="HIU65609.1"/>
    </source>
</evidence>
<dbReference type="InterPro" id="IPR000086">
    <property type="entry name" value="NUDIX_hydrolase_dom"/>
</dbReference>
<reference evidence="4" key="2">
    <citation type="journal article" date="2021" name="PeerJ">
        <title>Extensive microbial diversity within the chicken gut microbiome revealed by metagenomics and culture.</title>
        <authorList>
            <person name="Gilroy R."/>
            <person name="Ravi A."/>
            <person name="Getino M."/>
            <person name="Pursley I."/>
            <person name="Horton D.L."/>
            <person name="Alikhan N.F."/>
            <person name="Baker D."/>
            <person name="Gharbi K."/>
            <person name="Hall N."/>
            <person name="Watson M."/>
            <person name="Adriaenssens E.M."/>
            <person name="Foster-Nyarko E."/>
            <person name="Jarju S."/>
            <person name="Secka A."/>
            <person name="Antonio M."/>
            <person name="Oren A."/>
            <person name="Chaudhuri R.R."/>
            <person name="La Ragione R."/>
            <person name="Hildebrand F."/>
            <person name="Pallen M.J."/>
        </authorList>
    </citation>
    <scope>NUCLEOTIDE SEQUENCE</scope>
    <source>
        <strain evidence="4">CHK136-897</strain>
    </source>
</reference>
<dbReference type="GO" id="GO:0016787">
    <property type="term" value="F:hydrolase activity"/>
    <property type="evidence" value="ECO:0007669"/>
    <property type="project" value="UniProtKB-KW"/>
</dbReference>
<feature type="domain" description="Nudix hydrolase" evidence="3">
    <location>
        <begin position="2"/>
        <end position="145"/>
    </location>
</feature>